<dbReference type="RefSeq" id="WP_006168585.1">
    <property type="nucleotide sequence ID" value="NZ_AOIN01000082.1"/>
</dbReference>
<evidence type="ECO:0000313" key="3">
    <source>
        <dbReference type="Proteomes" id="UP000011693"/>
    </source>
</evidence>
<dbReference type="EMBL" id="AOIN01000082">
    <property type="protein sequence ID" value="ELY96643.1"/>
    <property type="molecule type" value="Genomic_DNA"/>
</dbReference>
<organism evidence="2 3">
    <name type="scientific">Natrialba chahannaoensis JCM 10990</name>
    <dbReference type="NCBI Taxonomy" id="1227492"/>
    <lineage>
        <taxon>Archaea</taxon>
        <taxon>Methanobacteriati</taxon>
        <taxon>Methanobacteriota</taxon>
        <taxon>Stenosarchaea group</taxon>
        <taxon>Halobacteria</taxon>
        <taxon>Halobacteriales</taxon>
        <taxon>Natrialbaceae</taxon>
        <taxon>Natrialba</taxon>
    </lineage>
</organism>
<evidence type="ECO:0000256" key="1">
    <source>
        <dbReference type="SAM" id="MobiDB-lite"/>
    </source>
</evidence>
<dbReference type="AlphaFoldDB" id="M0AGZ3"/>
<accession>M0AGZ3</accession>
<evidence type="ECO:0000313" key="2">
    <source>
        <dbReference type="EMBL" id="ELY96643.1"/>
    </source>
</evidence>
<feature type="region of interest" description="Disordered" evidence="1">
    <location>
        <begin position="1"/>
        <end position="21"/>
    </location>
</feature>
<gene>
    <name evidence="2" type="ORF">C482_15483</name>
</gene>
<dbReference type="STRING" id="1227492.C482_15483"/>
<proteinExistence type="predicted"/>
<keyword evidence="3" id="KW-1185">Reference proteome</keyword>
<comment type="caution">
    <text evidence="2">The sequence shown here is derived from an EMBL/GenBank/DDBJ whole genome shotgun (WGS) entry which is preliminary data.</text>
</comment>
<feature type="compositionally biased region" description="Acidic residues" evidence="1">
    <location>
        <begin position="1"/>
        <end position="14"/>
    </location>
</feature>
<name>M0AGZ3_9EURY</name>
<dbReference type="OrthoDB" id="167560at2157"/>
<reference evidence="2 3" key="1">
    <citation type="journal article" date="2014" name="PLoS Genet.">
        <title>Phylogenetically driven sequencing of extremely halophilic archaea reveals strategies for static and dynamic osmo-response.</title>
        <authorList>
            <person name="Becker E.A."/>
            <person name="Seitzer P.M."/>
            <person name="Tritt A."/>
            <person name="Larsen D."/>
            <person name="Krusor M."/>
            <person name="Yao A.I."/>
            <person name="Wu D."/>
            <person name="Madern D."/>
            <person name="Eisen J.A."/>
            <person name="Darling A.E."/>
            <person name="Facciotti M.T."/>
        </authorList>
    </citation>
    <scope>NUCLEOTIDE SEQUENCE [LARGE SCALE GENOMIC DNA]</scope>
    <source>
        <strain evidence="2 3">JCM 10990</strain>
    </source>
</reference>
<protein>
    <submittedName>
        <fullName evidence="2">Uncharacterized protein</fullName>
    </submittedName>
</protein>
<dbReference type="PATRIC" id="fig|1227492.4.peg.3072"/>
<dbReference type="Proteomes" id="UP000011693">
    <property type="component" value="Unassembled WGS sequence"/>
</dbReference>
<sequence>MSTTEPEAEADDTDVAGAIEGETIDGTTLPRPFLVEGEGPVTVVRDRGEVTERTEGEVEISRRLETLEAFAMFWYYRDLRNWKRNAIREVLESSEDDEIRYVIDGEQLEQWDIQVDGRVGAFTGVAETMVGGEASDDFDAPNQRFLAYVENPSNRDVDEMALDLAKDLKVSSLWGPGARLAELAVRHSNREDLDHYAEALLEEVSN</sequence>